<protein>
    <submittedName>
        <fullName evidence="1">Uncharacterized protein</fullName>
    </submittedName>
</protein>
<name>A0ACB9ZVW4_CATRO</name>
<gene>
    <name evidence="1" type="ORF">M9H77_29633</name>
</gene>
<sequence length="161" mass="18419">MDVEVMQLLFSEKPSVGALICGDESTEKEKLCSTVGRKRSHDLLQEIAHRARVSYFTHRRSRHSPRAMGKDVDRSPWNYIIFFDSVLPVRSISQPMRYESFTSKEKEKKGLGVELKAKLRPQTAPELVSRVASLKPEFVVLILDSTCNPSIYVLSKFYLID</sequence>
<organism evidence="1 2">
    <name type="scientific">Catharanthus roseus</name>
    <name type="common">Madagascar periwinkle</name>
    <name type="synonym">Vinca rosea</name>
    <dbReference type="NCBI Taxonomy" id="4058"/>
    <lineage>
        <taxon>Eukaryota</taxon>
        <taxon>Viridiplantae</taxon>
        <taxon>Streptophyta</taxon>
        <taxon>Embryophyta</taxon>
        <taxon>Tracheophyta</taxon>
        <taxon>Spermatophyta</taxon>
        <taxon>Magnoliopsida</taxon>
        <taxon>eudicotyledons</taxon>
        <taxon>Gunneridae</taxon>
        <taxon>Pentapetalae</taxon>
        <taxon>asterids</taxon>
        <taxon>lamiids</taxon>
        <taxon>Gentianales</taxon>
        <taxon>Apocynaceae</taxon>
        <taxon>Rauvolfioideae</taxon>
        <taxon>Vinceae</taxon>
        <taxon>Catharanthinae</taxon>
        <taxon>Catharanthus</taxon>
    </lineage>
</organism>
<evidence type="ECO:0000313" key="1">
    <source>
        <dbReference type="EMBL" id="KAI5652446.1"/>
    </source>
</evidence>
<keyword evidence="2" id="KW-1185">Reference proteome</keyword>
<dbReference type="Proteomes" id="UP001060085">
    <property type="component" value="Linkage Group LG07"/>
</dbReference>
<accession>A0ACB9ZVW4</accession>
<evidence type="ECO:0000313" key="2">
    <source>
        <dbReference type="Proteomes" id="UP001060085"/>
    </source>
</evidence>
<dbReference type="EMBL" id="CM044707">
    <property type="protein sequence ID" value="KAI5652446.1"/>
    <property type="molecule type" value="Genomic_DNA"/>
</dbReference>
<comment type="caution">
    <text evidence="1">The sequence shown here is derived from an EMBL/GenBank/DDBJ whole genome shotgun (WGS) entry which is preliminary data.</text>
</comment>
<proteinExistence type="predicted"/>
<reference evidence="2" key="1">
    <citation type="journal article" date="2023" name="Nat. Plants">
        <title>Single-cell RNA sequencing provides a high-resolution roadmap for understanding the multicellular compartmentation of specialized metabolism.</title>
        <authorList>
            <person name="Sun S."/>
            <person name="Shen X."/>
            <person name="Li Y."/>
            <person name="Li Y."/>
            <person name="Wang S."/>
            <person name="Li R."/>
            <person name="Zhang H."/>
            <person name="Shen G."/>
            <person name="Guo B."/>
            <person name="Wei J."/>
            <person name="Xu J."/>
            <person name="St-Pierre B."/>
            <person name="Chen S."/>
            <person name="Sun C."/>
        </authorList>
    </citation>
    <scope>NUCLEOTIDE SEQUENCE [LARGE SCALE GENOMIC DNA]</scope>
</reference>